<dbReference type="InterPro" id="IPR029016">
    <property type="entry name" value="GAF-like_dom_sf"/>
</dbReference>
<dbReference type="RefSeq" id="WP_011994129.1">
    <property type="nucleotide sequence ID" value="NC_009718.1"/>
</dbReference>
<dbReference type="PROSITE" id="PS50887">
    <property type="entry name" value="GGDEF"/>
    <property type="match status" value="1"/>
</dbReference>
<evidence type="ECO:0000313" key="3">
    <source>
        <dbReference type="Proteomes" id="UP000002415"/>
    </source>
</evidence>
<dbReference type="CDD" id="cd01949">
    <property type="entry name" value="GGDEF"/>
    <property type="match status" value="1"/>
</dbReference>
<dbReference type="GO" id="GO:0005886">
    <property type="term" value="C:plasma membrane"/>
    <property type="evidence" value="ECO:0007669"/>
    <property type="project" value="TreeGrafter"/>
</dbReference>
<dbReference type="EMBL" id="CP000771">
    <property type="protein sequence ID" value="ABS60814.1"/>
    <property type="molecule type" value="Genomic_DNA"/>
</dbReference>
<dbReference type="Gene3D" id="3.30.450.40">
    <property type="match status" value="2"/>
</dbReference>
<sequence length="778" mass="90622">MRSLVENHIGDFLDILTYQKKEWIEFWKKLPYKPITDNYANKFDGFYEKLLSISRNELTELSHWYDENKENIRDELTVRIRKSARDFQLSKEDFVIYLIVGIGEKDWIVVDGKSEKVIVFDVYSIWKKGKIDKLADAIYQSVVHFRHGELEGNYYDKSEIFEYLKKQIVSAKNENLLEMICKLLDEHVPYYNWTGFYLMDDEGMLVLGPYVGEPTEHVRIPVGKGICGQAADTKLTFIVQDVSQETNYLSCSPHVKSEIVVPIFRNDGSVFGEIDIDSHYIAPFDNRDKEFLEWIAKQLMVRTVHWDEFKRRIKIAYIDSYLSYLLSEIIKYNVTYFVDLYVFNDPNKVPENLFKLWRISEKLSCSEIKNIYVVDKVEEQRAVLYSEIDSISLDYNILNLPPQDVVFYMIKNLREEMAKKLFYIHYQATRLAQSFINSKLIIKYTLNKDSNINTILYAFLTGITAGYAGSFNRAMFFYYTDEKFVFQKAIGPRTQEEANRIWEAIEDIELNMKDFLDTVSKDFRSALELLYEGKTIELDVVKKYTDGEAHVISKEEIPELAETFDILKEFALVTVKSGENILGLIIADNNFDLKPISDYQLTVLKDLADQMAFILENRRFFETVKEKAEIDVLTGLKTRRTFEEFIQNIPLNSFSLAFLDLNKFKMINDMYGHEKGDEILKKFGKCINMNIRKTDIAFRYGGDEVIIILNTTEETIVEKVIGRILDCFSSSAGMTFSTGVAIYPAEGDINKVLKLADERCYKSKITGKIEFEDSELNS</sequence>
<dbReference type="InterPro" id="IPR043128">
    <property type="entry name" value="Rev_trsase/Diguanyl_cyclase"/>
</dbReference>
<name>A7HLN1_FERNB</name>
<gene>
    <name evidence="2" type="ordered locus">Fnod_0964</name>
</gene>
<keyword evidence="3" id="KW-1185">Reference proteome</keyword>
<dbReference type="NCBIfam" id="TIGR00254">
    <property type="entry name" value="GGDEF"/>
    <property type="match status" value="1"/>
</dbReference>
<reference evidence="2 3" key="2">
    <citation type="journal article" date="2009" name="Proc. Natl. Acad. Sci. U.S.A.">
        <title>On the chimeric nature, thermophilic origin, and phylogenetic placement of the Thermotogales.</title>
        <authorList>
            <person name="Zhaxybayeva O."/>
            <person name="Swithers K.S."/>
            <person name="Lapierre P."/>
            <person name="Fournier G.P."/>
            <person name="Bickhart D.M."/>
            <person name="DeBoy R.T."/>
            <person name="Nelson K.E."/>
            <person name="Nesbo C.L."/>
            <person name="Doolittle W.F."/>
            <person name="Gogarten J.P."/>
            <person name="Noll K.M."/>
        </authorList>
    </citation>
    <scope>NUCLEOTIDE SEQUENCE [LARGE SCALE GENOMIC DNA]</scope>
    <source>
        <strain evidence="3">ATCC 35602 / DSM 5306 / Rt17-B1</strain>
    </source>
</reference>
<dbReference type="GO" id="GO:0043709">
    <property type="term" value="P:cell adhesion involved in single-species biofilm formation"/>
    <property type="evidence" value="ECO:0007669"/>
    <property type="project" value="TreeGrafter"/>
</dbReference>
<dbReference type="PANTHER" id="PTHR45138">
    <property type="entry name" value="REGULATORY COMPONENTS OF SENSORY TRANSDUCTION SYSTEM"/>
    <property type="match status" value="1"/>
</dbReference>
<dbReference type="Gene3D" id="3.30.70.270">
    <property type="match status" value="1"/>
</dbReference>
<dbReference type="SUPFAM" id="SSF55781">
    <property type="entry name" value="GAF domain-like"/>
    <property type="match status" value="2"/>
</dbReference>
<dbReference type="KEGG" id="fno:Fnod_0964"/>
<feature type="domain" description="GGDEF" evidence="1">
    <location>
        <begin position="652"/>
        <end position="776"/>
    </location>
</feature>
<dbReference type="SUPFAM" id="SSF55073">
    <property type="entry name" value="Nucleotide cyclase"/>
    <property type="match status" value="1"/>
</dbReference>
<dbReference type="GO" id="GO:1902201">
    <property type="term" value="P:negative regulation of bacterial-type flagellum-dependent cell motility"/>
    <property type="evidence" value="ECO:0007669"/>
    <property type="project" value="TreeGrafter"/>
</dbReference>
<dbReference type="STRING" id="381764.Fnod_0964"/>
<dbReference type="SMART" id="SM00267">
    <property type="entry name" value="GGDEF"/>
    <property type="match status" value="1"/>
</dbReference>
<reference evidence="2 3" key="1">
    <citation type="submission" date="2007-07" db="EMBL/GenBank/DDBJ databases">
        <title>Complete sequence of Fervidobacterium nodosum Rt17-B1.</title>
        <authorList>
            <consortium name="US DOE Joint Genome Institute"/>
            <person name="Copeland A."/>
            <person name="Lucas S."/>
            <person name="Lapidus A."/>
            <person name="Barry K."/>
            <person name="Glavina del Rio T."/>
            <person name="Dalin E."/>
            <person name="Tice H."/>
            <person name="Pitluck S."/>
            <person name="Saunders E."/>
            <person name="Brettin T."/>
            <person name="Bruce D."/>
            <person name="Detter J.C."/>
            <person name="Han C."/>
            <person name="Schmutz J."/>
            <person name="Larimer F."/>
            <person name="Land M."/>
            <person name="Hauser L."/>
            <person name="Kyrpides N."/>
            <person name="Mikhailova N."/>
            <person name="Nelson K."/>
            <person name="Gogarten J.P."/>
            <person name="Noll K."/>
            <person name="Richardson P."/>
        </authorList>
    </citation>
    <scope>NUCLEOTIDE SEQUENCE [LARGE SCALE GENOMIC DNA]</scope>
    <source>
        <strain evidence="3">ATCC 35602 / DSM 5306 / Rt17-B1</strain>
    </source>
</reference>
<protein>
    <submittedName>
        <fullName evidence="2">Diguanylate cyclase</fullName>
    </submittedName>
</protein>
<evidence type="ECO:0000313" key="2">
    <source>
        <dbReference type="EMBL" id="ABS60814.1"/>
    </source>
</evidence>
<dbReference type="HOGENOM" id="CLU_361607_0_0_0"/>
<evidence type="ECO:0000259" key="1">
    <source>
        <dbReference type="PROSITE" id="PS50887"/>
    </source>
</evidence>
<dbReference type="InterPro" id="IPR050469">
    <property type="entry name" value="Diguanylate_Cyclase"/>
</dbReference>
<dbReference type="Pfam" id="PF01590">
    <property type="entry name" value="GAF"/>
    <property type="match status" value="1"/>
</dbReference>
<dbReference type="InterPro" id="IPR000160">
    <property type="entry name" value="GGDEF_dom"/>
</dbReference>
<dbReference type="InterPro" id="IPR029787">
    <property type="entry name" value="Nucleotide_cyclase"/>
</dbReference>
<dbReference type="PANTHER" id="PTHR45138:SF6">
    <property type="entry name" value="DIGUANYLATE CYCLASE DGCN"/>
    <property type="match status" value="1"/>
</dbReference>
<organism evidence="2 3">
    <name type="scientific">Fervidobacterium nodosum (strain ATCC 35602 / DSM 5306 / Rt17-B1)</name>
    <dbReference type="NCBI Taxonomy" id="381764"/>
    <lineage>
        <taxon>Bacteria</taxon>
        <taxon>Thermotogati</taxon>
        <taxon>Thermotogota</taxon>
        <taxon>Thermotogae</taxon>
        <taxon>Thermotogales</taxon>
        <taxon>Fervidobacteriaceae</taxon>
        <taxon>Fervidobacterium</taxon>
    </lineage>
</organism>
<dbReference type="GO" id="GO:0052621">
    <property type="term" value="F:diguanylate cyclase activity"/>
    <property type="evidence" value="ECO:0007669"/>
    <property type="project" value="TreeGrafter"/>
</dbReference>
<dbReference type="InterPro" id="IPR003018">
    <property type="entry name" value="GAF"/>
</dbReference>
<dbReference type="eggNOG" id="COG2199">
    <property type="taxonomic scope" value="Bacteria"/>
</dbReference>
<accession>A7HLN1</accession>
<dbReference type="OrthoDB" id="9796252at2"/>
<dbReference type="AlphaFoldDB" id="A7HLN1"/>
<proteinExistence type="predicted"/>
<dbReference type="eggNOG" id="COG1956">
    <property type="taxonomic scope" value="Bacteria"/>
</dbReference>
<dbReference type="Proteomes" id="UP000002415">
    <property type="component" value="Chromosome"/>
</dbReference>
<dbReference type="Pfam" id="PF00990">
    <property type="entry name" value="GGDEF"/>
    <property type="match status" value="1"/>
</dbReference>